<feature type="transmembrane region" description="Helical" evidence="7">
    <location>
        <begin position="5"/>
        <end position="23"/>
    </location>
</feature>
<evidence type="ECO:0000256" key="1">
    <source>
        <dbReference type="ARBA" id="ARBA00004613"/>
    </source>
</evidence>
<keyword evidence="5" id="KW-1015">Disulfide bond</keyword>
<dbReference type="GO" id="GO:0005576">
    <property type="term" value="C:extracellular region"/>
    <property type="evidence" value="ECO:0007669"/>
    <property type="project" value="UniProtKB-SubCell"/>
</dbReference>
<comment type="similarity">
    <text evidence="6">Belongs to the protease inhibitor I19 family.</text>
</comment>
<keyword evidence="3" id="KW-0646">Protease inhibitor</keyword>
<gene>
    <name evidence="9" type="ORF">ALC56_00813</name>
</gene>
<keyword evidence="4" id="KW-0722">Serine protease inhibitor</keyword>
<comment type="subcellular location">
    <subcellularLocation>
        <location evidence="1">Secreted</location>
    </subcellularLocation>
</comment>
<keyword evidence="2" id="KW-0964">Secreted</keyword>
<evidence type="ECO:0000256" key="7">
    <source>
        <dbReference type="SAM" id="Phobius"/>
    </source>
</evidence>
<evidence type="ECO:0000256" key="2">
    <source>
        <dbReference type="ARBA" id="ARBA00022525"/>
    </source>
</evidence>
<dbReference type="Pfam" id="PF05375">
    <property type="entry name" value="Pacifastin_I"/>
    <property type="match status" value="1"/>
</dbReference>
<sequence>MSRKYIIFTLMIVMITLVVSIQGELDAPLPKCESGFSYYNGCNGCLCDLAESKWLCTTRWCGGIRLIKPPFMEINNFVFIIFFHHLIYIAPERKCIPEKQYFDGCNTCFCTSKSSIVCTKRLCRNIIDFHNMTSKMVELLSPPSDFWQ</sequence>
<keyword evidence="7" id="KW-0812">Transmembrane</keyword>
<evidence type="ECO:0000259" key="8">
    <source>
        <dbReference type="Pfam" id="PF05375"/>
    </source>
</evidence>
<proteinExistence type="inferred from homology"/>
<evidence type="ECO:0000313" key="9">
    <source>
        <dbReference type="EMBL" id="KYN44818.1"/>
    </source>
</evidence>
<dbReference type="InterPro" id="IPR036201">
    <property type="entry name" value="Pacifastin_dom_sf"/>
</dbReference>
<evidence type="ECO:0000256" key="6">
    <source>
        <dbReference type="ARBA" id="ARBA00029459"/>
    </source>
</evidence>
<dbReference type="Proteomes" id="UP000078541">
    <property type="component" value="Unassembled WGS sequence"/>
</dbReference>
<protein>
    <recommendedName>
        <fullName evidence="8">Pacifastin domain-containing protein</fullName>
    </recommendedName>
</protein>
<feature type="domain" description="Pacifastin" evidence="8">
    <location>
        <begin position="94"/>
        <end position="125"/>
    </location>
</feature>
<evidence type="ECO:0000313" key="10">
    <source>
        <dbReference type="Proteomes" id="UP000078541"/>
    </source>
</evidence>
<organism evidence="9 10">
    <name type="scientific">Trachymyrmex septentrionalis</name>
    <dbReference type="NCBI Taxonomy" id="34720"/>
    <lineage>
        <taxon>Eukaryota</taxon>
        <taxon>Metazoa</taxon>
        <taxon>Ecdysozoa</taxon>
        <taxon>Arthropoda</taxon>
        <taxon>Hexapoda</taxon>
        <taxon>Insecta</taxon>
        <taxon>Pterygota</taxon>
        <taxon>Neoptera</taxon>
        <taxon>Endopterygota</taxon>
        <taxon>Hymenoptera</taxon>
        <taxon>Apocrita</taxon>
        <taxon>Aculeata</taxon>
        <taxon>Formicoidea</taxon>
        <taxon>Formicidae</taxon>
        <taxon>Myrmicinae</taxon>
        <taxon>Trachymyrmex</taxon>
    </lineage>
</organism>
<accession>A0A195FWJ3</accession>
<name>A0A195FWJ3_9HYME</name>
<keyword evidence="7" id="KW-0472">Membrane</keyword>
<dbReference type="GO" id="GO:0004867">
    <property type="term" value="F:serine-type endopeptidase inhibitor activity"/>
    <property type="evidence" value="ECO:0007669"/>
    <property type="project" value="UniProtKB-KW"/>
</dbReference>
<keyword evidence="7" id="KW-1133">Transmembrane helix</keyword>
<evidence type="ECO:0000256" key="5">
    <source>
        <dbReference type="ARBA" id="ARBA00023157"/>
    </source>
</evidence>
<dbReference type="InterPro" id="IPR008037">
    <property type="entry name" value="Pacifastin_dom"/>
</dbReference>
<evidence type="ECO:0000256" key="3">
    <source>
        <dbReference type="ARBA" id="ARBA00022690"/>
    </source>
</evidence>
<dbReference type="SUPFAM" id="SSF57283">
    <property type="entry name" value="PMP inhibitors"/>
    <property type="match status" value="1"/>
</dbReference>
<reference evidence="9 10" key="1">
    <citation type="submission" date="2016-03" db="EMBL/GenBank/DDBJ databases">
        <title>Trachymyrmex septentrionalis WGS genome.</title>
        <authorList>
            <person name="Nygaard S."/>
            <person name="Hu H."/>
            <person name="Boomsma J."/>
            <person name="Zhang G."/>
        </authorList>
    </citation>
    <scope>NUCLEOTIDE SEQUENCE [LARGE SCALE GENOMIC DNA]</scope>
    <source>
        <strain evidence="9">Tsep2-gDNA-1</strain>
        <tissue evidence="9">Whole body</tissue>
    </source>
</reference>
<dbReference type="EMBL" id="KQ981208">
    <property type="protein sequence ID" value="KYN44818.1"/>
    <property type="molecule type" value="Genomic_DNA"/>
</dbReference>
<evidence type="ECO:0000256" key="4">
    <source>
        <dbReference type="ARBA" id="ARBA00022900"/>
    </source>
</evidence>
<keyword evidence="10" id="KW-1185">Reference proteome</keyword>
<dbReference type="AlphaFoldDB" id="A0A195FWJ3"/>